<evidence type="ECO:0000256" key="7">
    <source>
        <dbReference type="ARBA" id="ARBA00022723"/>
    </source>
</evidence>
<evidence type="ECO:0000256" key="1">
    <source>
        <dbReference type="ARBA" id="ARBA00001947"/>
    </source>
</evidence>
<keyword evidence="12" id="KW-1015">Disulfide bond</keyword>
<dbReference type="InterPro" id="IPR057247">
    <property type="entry name" value="CARBOXYPEPT_ZN_2"/>
</dbReference>
<keyword evidence="4" id="KW-0964">Secreted</keyword>
<dbReference type="Pfam" id="PF00246">
    <property type="entry name" value="Peptidase_M14"/>
    <property type="match status" value="1"/>
</dbReference>
<organism evidence="17 18">
    <name type="scientific">Megalurothrips usitatus</name>
    <name type="common">bean blossom thrips</name>
    <dbReference type="NCBI Taxonomy" id="439358"/>
    <lineage>
        <taxon>Eukaryota</taxon>
        <taxon>Metazoa</taxon>
        <taxon>Ecdysozoa</taxon>
        <taxon>Arthropoda</taxon>
        <taxon>Hexapoda</taxon>
        <taxon>Insecta</taxon>
        <taxon>Pterygota</taxon>
        <taxon>Neoptera</taxon>
        <taxon>Paraneoptera</taxon>
        <taxon>Thysanoptera</taxon>
        <taxon>Terebrantia</taxon>
        <taxon>Thripoidea</taxon>
        <taxon>Thripidae</taxon>
        <taxon>Megalurothrips</taxon>
    </lineage>
</organism>
<evidence type="ECO:0000256" key="9">
    <source>
        <dbReference type="ARBA" id="ARBA00022801"/>
    </source>
</evidence>
<comment type="similarity">
    <text evidence="3 14">Belongs to the peptidase M14 family.</text>
</comment>
<comment type="function">
    <text evidence="13">Involved in the digestion of the blood meal.</text>
</comment>
<evidence type="ECO:0000256" key="4">
    <source>
        <dbReference type="ARBA" id="ARBA00022525"/>
    </source>
</evidence>
<dbReference type="CDD" id="cd03860">
    <property type="entry name" value="M14_CP_A-B_like"/>
    <property type="match status" value="1"/>
</dbReference>
<feature type="signal peptide" evidence="15">
    <location>
        <begin position="1"/>
        <end position="19"/>
    </location>
</feature>
<dbReference type="SUPFAM" id="SSF53187">
    <property type="entry name" value="Zn-dependent exopeptidases"/>
    <property type="match status" value="1"/>
</dbReference>
<accession>A0AAV7XAS9</accession>
<evidence type="ECO:0000259" key="16">
    <source>
        <dbReference type="PROSITE" id="PS52035"/>
    </source>
</evidence>
<evidence type="ECO:0000256" key="11">
    <source>
        <dbReference type="ARBA" id="ARBA00023049"/>
    </source>
</evidence>
<keyword evidence="18" id="KW-1185">Reference proteome</keyword>
<keyword evidence="5" id="KW-0121">Carboxypeptidase</keyword>
<evidence type="ECO:0000256" key="12">
    <source>
        <dbReference type="ARBA" id="ARBA00023157"/>
    </source>
</evidence>
<evidence type="ECO:0000256" key="2">
    <source>
        <dbReference type="ARBA" id="ARBA00004613"/>
    </source>
</evidence>
<dbReference type="InterPro" id="IPR000834">
    <property type="entry name" value="Peptidase_M14"/>
</dbReference>
<keyword evidence="11" id="KW-0482">Metalloprotease</keyword>
<dbReference type="EMBL" id="JAPTSV010000010">
    <property type="protein sequence ID" value="KAJ1523144.1"/>
    <property type="molecule type" value="Genomic_DNA"/>
</dbReference>
<dbReference type="Gene3D" id="3.40.630.10">
    <property type="entry name" value="Zn peptidases"/>
    <property type="match status" value="1"/>
</dbReference>
<protein>
    <recommendedName>
        <fullName evidence="16">Peptidase M14 domain-containing protein</fullName>
    </recommendedName>
</protein>
<evidence type="ECO:0000256" key="14">
    <source>
        <dbReference type="PROSITE-ProRule" id="PRU01379"/>
    </source>
</evidence>
<feature type="domain" description="Peptidase M14" evidence="16">
    <location>
        <begin position="140"/>
        <end position="433"/>
    </location>
</feature>
<gene>
    <name evidence="17" type="ORF">ONE63_001037</name>
</gene>
<sequence>MRGPAALAALVLVLAGVRAAPPPSSHVASGPAETTSTEAPATFRGHKVLRVVPSVGKQVLGLRQYLHDHPKVSPWLEPSAPGRPVDLQVGPADADALKEYLAQEGLVATEMIVDLGRMVEEEQRGMIDAKRSNIDFGWDTYHTLDEIYKWLQNLAQKYPKEVSLVEGGRTYEGRTIIGVKIKSTDQQAPIAFVEAGIHAREWITPATATFLINEILTREDGEFRSAVRAYEWHIFPVTNPDGYVYTHTTNRLWRKSRSKYSYFCSGADLNRNWPFHWREAGASAVPCSETYAGVRAESEPETKAMRHYLDSLIATRTVLVYVSLHSYSQLLMFPWGWTSELTKTHDDLNSVAELAVKAAAKRHGTQFKFGAISKAIYPASGSTLDYAYDKGVKYPMVFELRDDGTYGFLLPREQIRPAAEETVDAICTIASEAGKRK</sequence>
<dbReference type="SUPFAM" id="SSF54897">
    <property type="entry name" value="Protease propeptides/inhibitors"/>
    <property type="match status" value="1"/>
</dbReference>
<dbReference type="InterPro" id="IPR003146">
    <property type="entry name" value="M14A_act_pep"/>
</dbReference>
<comment type="cofactor">
    <cofactor evidence="1">
        <name>Zn(2+)</name>
        <dbReference type="ChEBI" id="CHEBI:29105"/>
    </cofactor>
</comment>
<dbReference type="PANTHER" id="PTHR11705">
    <property type="entry name" value="PROTEASE FAMILY M14 CARBOXYPEPTIDASE A,B"/>
    <property type="match status" value="1"/>
</dbReference>
<evidence type="ECO:0000256" key="3">
    <source>
        <dbReference type="ARBA" id="ARBA00005988"/>
    </source>
</evidence>
<dbReference type="Proteomes" id="UP001075354">
    <property type="component" value="Chromosome 10"/>
</dbReference>
<dbReference type="FunFam" id="3.40.630.10:FF:000040">
    <property type="entry name" value="zinc carboxypeptidase"/>
    <property type="match status" value="1"/>
</dbReference>
<keyword evidence="9" id="KW-0378">Hydrolase</keyword>
<evidence type="ECO:0000256" key="8">
    <source>
        <dbReference type="ARBA" id="ARBA00022729"/>
    </source>
</evidence>
<evidence type="ECO:0000256" key="5">
    <source>
        <dbReference type="ARBA" id="ARBA00022645"/>
    </source>
</evidence>
<keyword evidence="8 15" id="KW-0732">Signal</keyword>
<keyword evidence="6" id="KW-0645">Protease</keyword>
<evidence type="ECO:0000256" key="13">
    <source>
        <dbReference type="ARBA" id="ARBA00057299"/>
    </source>
</evidence>
<dbReference type="SMART" id="SM00631">
    <property type="entry name" value="Zn_pept"/>
    <property type="match status" value="1"/>
</dbReference>
<dbReference type="GO" id="GO:0008270">
    <property type="term" value="F:zinc ion binding"/>
    <property type="evidence" value="ECO:0007669"/>
    <property type="project" value="InterPro"/>
</dbReference>
<dbReference type="Pfam" id="PF02244">
    <property type="entry name" value="Propep_M14"/>
    <property type="match status" value="1"/>
</dbReference>
<dbReference type="PRINTS" id="PR00765">
    <property type="entry name" value="CRBOXYPTASEA"/>
</dbReference>
<dbReference type="InterPro" id="IPR036990">
    <property type="entry name" value="M14A-like_propep"/>
</dbReference>
<keyword evidence="7" id="KW-0479">Metal-binding</keyword>
<dbReference type="GO" id="GO:0006508">
    <property type="term" value="P:proteolysis"/>
    <property type="evidence" value="ECO:0007669"/>
    <property type="project" value="UniProtKB-KW"/>
</dbReference>
<name>A0AAV7XAS9_9NEOP</name>
<evidence type="ECO:0000313" key="18">
    <source>
        <dbReference type="Proteomes" id="UP001075354"/>
    </source>
</evidence>
<comment type="subcellular location">
    <subcellularLocation>
        <location evidence="2">Secreted</location>
    </subcellularLocation>
</comment>
<dbReference type="GO" id="GO:0005615">
    <property type="term" value="C:extracellular space"/>
    <property type="evidence" value="ECO:0007669"/>
    <property type="project" value="TreeGrafter"/>
</dbReference>
<proteinExistence type="inferred from homology"/>
<comment type="caution">
    <text evidence="17">The sequence shown here is derived from an EMBL/GenBank/DDBJ whole genome shotgun (WGS) entry which is preliminary data.</text>
</comment>
<feature type="chain" id="PRO_5043787420" description="Peptidase M14 domain-containing protein" evidence="15">
    <location>
        <begin position="20"/>
        <end position="437"/>
    </location>
</feature>
<dbReference type="PANTHER" id="PTHR11705:SF153">
    <property type="entry name" value="ZINC CARBOXYPEPTIDASE A 1-LIKE PROTEIN"/>
    <property type="match status" value="1"/>
</dbReference>
<dbReference type="PROSITE" id="PS52035">
    <property type="entry name" value="PEPTIDASE_M14"/>
    <property type="match status" value="1"/>
</dbReference>
<dbReference type="Gene3D" id="3.30.70.340">
    <property type="entry name" value="Metallocarboxypeptidase-like"/>
    <property type="match status" value="1"/>
</dbReference>
<feature type="active site" description="Proton donor/acceptor" evidence="14">
    <location>
        <position position="399"/>
    </location>
</feature>
<evidence type="ECO:0000256" key="15">
    <source>
        <dbReference type="SAM" id="SignalP"/>
    </source>
</evidence>
<evidence type="ECO:0000256" key="10">
    <source>
        <dbReference type="ARBA" id="ARBA00022833"/>
    </source>
</evidence>
<dbReference type="GO" id="GO:0004181">
    <property type="term" value="F:metallocarboxypeptidase activity"/>
    <property type="evidence" value="ECO:0007669"/>
    <property type="project" value="InterPro"/>
</dbReference>
<evidence type="ECO:0000313" key="17">
    <source>
        <dbReference type="EMBL" id="KAJ1523144.1"/>
    </source>
</evidence>
<keyword evidence="10" id="KW-0862">Zinc</keyword>
<dbReference type="PROSITE" id="PS00133">
    <property type="entry name" value="CARBOXYPEPT_ZN_2"/>
    <property type="match status" value="1"/>
</dbReference>
<reference evidence="17" key="1">
    <citation type="submission" date="2022-12" db="EMBL/GenBank/DDBJ databases">
        <title>Chromosome-level genome assembly of the bean flower thrips Megalurothrips usitatus.</title>
        <authorList>
            <person name="Ma L."/>
            <person name="Liu Q."/>
            <person name="Li H."/>
            <person name="Cai W."/>
        </authorList>
    </citation>
    <scope>NUCLEOTIDE SEQUENCE</scope>
    <source>
        <strain evidence="17">Cailab_2022a</strain>
    </source>
</reference>
<evidence type="ECO:0000256" key="6">
    <source>
        <dbReference type="ARBA" id="ARBA00022670"/>
    </source>
</evidence>
<dbReference type="AlphaFoldDB" id="A0AAV7XAS9"/>